<evidence type="ECO:0000313" key="2">
    <source>
        <dbReference type="Proteomes" id="UP001454036"/>
    </source>
</evidence>
<dbReference type="EMBL" id="BAABME010000924">
    <property type="protein sequence ID" value="GAA0146401.1"/>
    <property type="molecule type" value="Genomic_DNA"/>
</dbReference>
<dbReference type="AlphaFoldDB" id="A0AAV3P4Z7"/>
<protein>
    <submittedName>
        <fullName evidence="1">Uncharacterized protein</fullName>
    </submittedName>
</protein>
<evidence type="ECO:0000313" key="1">
    <source>
        <dbReference type="EMBL" id="GAA0146401.1"/>
    </source>
</evidence>
<dbReference type="Proteomes" id="UP001454036">
    <property type="component" value="Unassembled WGS sequence"/>
</dbReference>
<name>A0AAV3P4Z7_LITER</name>
<proteinExistence type="predicted"/>
<gene>
    <name evidence="1" type="ORF">LIER_06368</name>
</gene>
<accession>A0AAV3P4Z7</accession>
<comment type="caution">
    <text evidence="1">The sequence shown here is derived from an EMBL/GenBank/DDBJ whole genome shotgun (WGS) entry which is preliminary data.</text>
</comment>
<sequence>MNGGFRRKWISWPELNVSPEIWPEKVAGELRDREMDVKVQITAVIDKSKQERKTEAEFGDGGVLVTESDIQHMVSKV</sequence>
<keyword evidence="2" id="KW-1185">Reference proteome</keyword>
<reference evidence="1 2" key="1">
    <citation type="submission" date="2024-01" db="EMBL/GenBank/DDBJ databases">
        <title>The complete chloroplast genome sequence of Lithospermum erythrorhizon: insights into the phylogenetic relationship among Boraginaceae species and the maternal lineages of purple gromwells.</title>
        <authorList>
            <person name="Okada T."/>
            <person name="Watanabe K."/>
        </authorList>
    </citation>
    <scope>NUCLEOTIDE SEQUENCE [LARGE SCALE GENOMIC DNA]</scope>
</reference>
<organism evidence="1 2">
    <name type="scientific">Lithospermum erythrorhizon</name>
    <name type="common">Purple gromwell</name>
    <name type="synonym">Lithospermum officinale var. erythrorhizon</name>
    <dbReference type="NCBI Taxonomy" id="34254"/>
    <lineage>
        <taxon>Eukaryota</taxon>
        <taxon>Viridiplantae</taxon>
        <taxon>Streptophyta</taxon>
        <taxon>Embryophyta</taxon>
        <taxon>Tracheophyta</taxon>
        <taxon>Spermatophyta</taxon>
        <taxon>Magnoliopsida</taxon>
        <taxon>eudicotyledons</taxon>
        <taxon>Gunneridae</taxon>
        <taxon>Pentapetalae</taxon>
        <taxon>asterids</taxon>
        <taxon>lamiids</taxon>
        <taxon>Boraginales</taxon>
        <taxon>Boraginaceae</taxon>
        <taxon>Boraginoideae</taxon>
        <taxon>Lithospermeae</taxon>
        <taxon>Lithospermum</taxon>
    </lineage>
</organism>